<evidence type="ECO:0000259" key="9">
    <source>
        <dbReference type="PROSITE" id="PS50887"/>
    </source>
</evidence>
<evidence type="ECO:0000259" key="8">
    <source>
        <dbReference type="PROSITE" id="PS50883"/>
    </source>
</evidence>
<feature type="transmembrane region" description="Helical" evidence="7">
    <location>
        <begin position="264"/>
        <end position="285"/>
    </location>
</feature>
<dbReference type="PROSITE" id="PS50883">
    <property type="entry name" value="EAL"/>
    <property type="match status" value="1"/>
</dbReference>
<evidence type="ECO:0000256" key="5">
    <source>
        <dbReference type="ARBA" id="ARBA00023136"/>
    </source>
</evidence>
<evidence type="ECO:0000256" key="7">
    <source>
        <dbReference type="SAM" id="Phobius"/>
    </source>
</evidence>
<feature type="transmembrane region" description="Helical" evidence="7">
    <location>
        <begin position="189"/>
        <end position="208"/>
    </location>
</feature>
<dbReference type="SUPFAM" id="SSF55073">
    <property type="entry name" value="Nucleotide cyclase"/>
    <property type="match status" value="1"/>
</dbReference>
<dbReference type="InterPro" id="IPR043128">
    <property type="entry name" value="Rev_trsase/Diguanyl_cyclase"/>
</dbReference>
<feature type="transmembrane region" description="Helical" evidence="7">
    <location>
        <begin position="238"/>
        <end position="258"/>
    </location>
</feature>
<evidence type="ECO:0000256" key="2">
    <source>
        <dbReference type="ARBA" id="ARBA00022475"/>
    </source>
</evidence>
<dbReference type="InterPro" id="IPR000160">
    <property type="entry name" value="GGDEF_dom"/>
</dbReference>
<feature type="transmembrane region" description="Helical" evidence="7">
    <location>
        <begin position="158"/>
        <end position="177"/>
    </location>
</feature>
<keyword evidence="2" id="KW-1003">Cell membrane</keyword>
<evidence type="ECO:0000256" key="1">
    <source>
        <dbReference type="ARBA" id="ARBA00004651"/>
    </source>
</evidence>
<feature type="domain" description="GGDEF" evidence="9">
    <location>
        <begin position="324"/>
        <end position="456"/>
    </location>
</feature>
<gene>
    <name evidence="10" type="ORF">GCM10010844_43230</name>
</gene>
<dbReference type="Pfam" id="PF05231">
    <property type="entry name" value="MASE1"/>
    <property type="match status" value="1"/>
</dbReference>
<sequence>MRRDPFAPARAAARGLIFVLLFIALQRVSFLIHDVQGVSLWYLPAGLSVAYLVRFGAWQAGWVYLAIAGAGWLQSPVALNHPAALIGTAGYLLGAHLLRQGTGWQTGRLSLQDILAFPVLASLTAGVSALTAPVLYLAGDLMATPWLSVVFDWWVGDMVGIVVVTPPLLLLSAARQVQGGEGRRSWGGLPWDVVAPFILVSPLTWLVFTVAAPQGLRLHFLCFVPLLWLAIRSGLTAAVAGSVLTTLCMALLMPQAALPHAELVSVQLLVLTLTLTALIVGAGATERQRDRARLMHLALTDPLTGLPNRHAFLKAAQDRLRTDPDLLITALDVSRLKWINDTLGQASGDEVLVTFARRLQASVPHHGVVARLNGGMFAVACSPYRPGDVPSEPMATLRAALSVPFALDGAEIQVHFLCGTARSTPGTTVETLMQRAEEALATARQTGVDVIDSSAPTRGSDGKASFSALHCEHDLRRALDLGGQLALHYQPQFELATLNLTSFEALIRWHHPERGLLAPAEFLPVAERTRLIIPLSVWVLQEACRQLAHWLTLPEAAHLRVAVNVSPGHLHTGQLHQDVQQALAAAGLPGDRLELELTESSLLLDPARANAQLALLHAQGVRLALDDFGTGYSSIRHLRDFQVSTLKIDRSFVRRLGEDARDRHLVTALTALGHELGTSVLAEGAESMEVVDLLRTLGCDSVQGYELGRPLPAADATQLIRRPPAPRPAGDVEEERPSREQA</sequence>
<dbReference type="InterPro" id="IPR035919">
    <property type="entry name" value="EAL_sf"/>
</dbReference>
<dbReference type="EMBL" id="BMPE01000034">
    <property type="protein sequence ID" value="GGL19618.1"/>
    <property type="molecule type" value="Genomic_DNA"/>
</dbReference>
<dbReference type="Gene3D" id="3.20.20.450">
    <property type="entry name" value="EAL domain"/>
    <property type="match status" value="1"/>
</dbReference>
<protein>
    <recommendedName>
        <fullName evidence="12">Diguanylate cyclase/phosphodiesterase</fullName>
    </recommendedName>
</protein>
<feature type="transmembrane region" description="Helical" evidence="7">
    <location>
        <begin position="61"/>
        <end position="93"/>
    </location>
</feature>
<evidence type="ECO:0000256" key="3">
    <source>
        <dbReference type="ARBA" id="ARBA00022692"/>
    </source>
</evidence>
<dbReference type="SMART" id="SM00267">
    <property type="entry name" value="GGDEF"/>
    <property type="match status" value="1"/>
</dbReference>
<dbReference type="PANTHER" id="PTHR44757:SF2">
    <property type="entry name" value="BIOFILM ARCHITECTURE MAINTENANCE PROTEIN MBAA"/>
    <property type="match status" value="1"/>
</dbReference>
<dbReference type="SMART" id="SM00052">
    <property type="entry name" value="EAL"/>
    <property type="match status" value="1"/>
</dbReference>
<dbReference type="CDD" id="cd01949">
    <property type="entry name" value="GGDEF"/>
    <property type="match status" value="1"/>
</dbReference>
<feature type="domain" description="EAL" evidence="8">
    <location>
        <begin position="468"/>
        <end position="724"/>
    </location>
</feature>
<evidence type="ECO:0000256" key="6">
    <source>
        <dbReference type="SAM" id="MobiDB-lite"/>
    </source>
</evidence>
<keyword evidence="3 7" id="KW-0812">Transmembrane</keyword>
<evidence type="ECO:0000313" key="10">
    <source>
        <dbReference type="EMBL" id="GGL19618.1"/>
    </source>
</evidence>
<evidence type="ECO:0008006" key="12">
    <source>
        <dbReference type="Google" id="ProtNLM"/>
    </source>
</evidence>
<dbReference type="InterPro" id="IPR001633">
    <property type="entry name" value="EAL_dom"/>
</dbReference>
<dbReference type="InterPro" id="IPR029787">
    <property type="entry name" value="Nucleotide_cyclase"/>
</dbReference>
<evidence type="ECO:0000256" key="4">
    <source>
        <dbReference type="ARBA" id="ARBA00022989"/>
    </source>
</evidence>
<dbReference type="NCBIfam" id="TIGR00254">
    <property type="entry name" value="GGDEF"/>
    <property type="match status" value="1"/>
</dbReference>
<dbReference type="Pfam" id="PF00990">
    <property type="entry name" value="GGDEF"/>
    <property type="match status" value="1"/>
</dbReference>
<comment type="caution">
    <text evidence="10">The sequence shown here is derived from an EMBL/GenBank/DDBJ whole genome shotgun (WGS) entry which is preliminary data.</text>
</comment>
<dbReference type="Proteomes" id="UP000604341">
    <property type="component" value="Unassembled WGS sequence"/>
</dbReference>
<dbReference type="Gene3D" id="3.30.70.270">
    <property type="match status" value="1"/>
</dbReference>
<keyword evidence="5 7" id="KW-0472">Membrane</keyword>
<dbReference type="PROSITE" id="PS50887">
    <property type="entry name" value="GGDEF"/>
    <property type="match status" value="1"/>
</dbReference>
<dbReference type="RefSeq" id="WP_189071042.1">
    <property type="nucleotide sequence ID" value="NZ_BMPE01000034.1"/>
</dbReference>
<dbReference type="SUPFAM" id="SSF141868">
    <property type="entry name" value="EAL domain-like"/>
    <property type="match status" value="1"/>
</dbReference>
<dbReference type="PANTHER" id="PTHR44757">
    <property type="entry name" value="DIGUANYLATE CYCLASE DGCP"/>
    <property type="match status" value="1"/>
</dbReference>
<keyword evidence="4 7" id="KW-1133">Transmembrane helix</keyword>
<dbReference type="InterPro" id="IPR052155">
    <property type="entry name" value="Biofilm_reg_signaling"/>
</dbReference>
<dbReference type="InterPro" id="IPR007895">
    <property type="entry name" value="MASE1"/>
</dbReference>
<dbReference type="CDD" id="cd01948">
    <property type="entry name" value="EAL"/>
    <property type="match status" value="1"/>
</dbReference>
<name>A0ABQ2FRG4_9DEIO</name>
<proteinExistence type="predicted"/>
<accession>A0ABQ2FRG4</accession>
<feature type="transmembrane region" description="Helical" evidence="7">
    <location>
        <begin position="114"/>
        <end position="138"/>
    </location>
</feature>
<organism evidence="10 11">
    <name type="scientific">Deinococcus radiotolerans</name>
    <dbReference type="NCBI Taxonomy" id="1309407"/>
    <lineage>
        <taxon>Bacteria</taxon>
        <taxon>Thermotogati</taxon>
        <taxon>Deinococcota</taxon>
        <taxon>Deinococci</taxon>
        <taxon>Deinococcales</taxon>
        <taxon>Deinococcaceae</taxon>
        <taxon>Deinococcus</taxon>
    </lineage>
</organism>
<dbReference type="Pfam" id="PF00563">
    <property type="entry name" value="EAL"/>
    <property type="match status" value="1"/>
</dbReference>
<comment type="subcellular location">
    <subcellularLocation>
        <location evidence="1">Cell membrane</location>
        <topology evidence="1">Multi-pass membrane protein</topology>
    </subcellularLocation>
</comment>
<reference evidence="11" key="1">
    <citation type="journal article" date="2019" name="Int. J. Syst. Evol. Microbiol.">
        <title>The Global Catalogue of Microorganisms (GCM) 10K type strain sequencing project: providing services to taxonomists for standard genome sequencing and annotation.</title>
        <authorList>
            <consortium name="The Broad Institute Genomics Platform"/>
            <consortium name="The Broad Institute Genome Sequencing Center for Infectious Disease"/>
            <person name="Wu L."/>
            <person name="Ma J."/>
        </authorList>
    </citation>
    <scope>NUCLEOTIDE SEQUENCE [LARGE SCALE GENOMIC DNA]</scope>
    <source>
        <strain evidence="11">JCM 19173</strain>
    </source>
</reference>
<keyword evidence="11" id="KW-1185">Reference proteome</keyword>
<feature type="region of interest" description="Disordered" evidence="6">
    <location>
        <begin position="714"/>
        <end position="742"/>
    </location>
</feature>
<evidence type="ECO:0000313" key="11">
    <source>
        <dbReference type="Proteomes" id="UP000604341"/>
    </source>
</evidence>